<dbReference type="InterPro" id="IPR010105">
    <property type="entry name" value="TonB_sidphr_rcpt"/>
</dbReference>
<feature type="signal peptide" evidence="16">
    <location>
        <begin position="1"/>
        <end position="37"/>
    </location>
</feature>
<evidence type="ECO:0000256" key="13">
    <source>
        <dbReference type="ARBA" id="ARBA00023237"/>
    </source>
</evidence>
<dbReference type="GO" id="GO:0015891">
    <property type="term" value="P:siderophore transport"/>
    <property type="evidence" value="ECO:0007669"/>
    <property type="project" value="InterPro"/>
</dbReference>
<dbReference type="InterPro" id="IPR039426">
    <property type="entry name" value="TonB-dep_rcpt-like"/>
</dbReference>
<evidence type="ECO:0000256" key="4">
    <source>
        <dbReference type="ARBA" id="ARBA00022452"/>
    </source>
</evidence>
<evidence type="ECO:0000313" key="19">
    <source>
        <dbReference type="EMBL" id="SEK74544.1"/>
    </source>
</evidence>
<dbReference type="Pfam" id="PF07715">
    <property type="entry name" value="Plug"/>
    <property type="match status" value="1"/>
</dbReference>
<keyword evidence="3 14" id="KW-0813">Transport</keyword>
<dbReference type="GO" id="GO:0015344">
    <property type="term" value="F:siderophore uptake transmembrane transporter activity"/>
    <property type="evidence" value="ECO:0007669"/>
    <property type="project" value="TreeGrafter"/>
</dbReference>
<keyword evidence="4 14" id="KW-1134">Transmembrane beta strand</keyword>
<feature type="domain" description="TonB-dependent receptor-like beta-barrel" evidence="17">
    <location>
        <begin position="418"/>
        <end position="764"/>
    </location>
</feature>
<dbReference type="Gene3D" id="2.60.40.1120">
    <property type="entry name" value="Carboxypeptidase-like, regulatory domain"/>
    <property type="match status" value="1"/>
</dbReference>
<evidence type="ECO:0000256" key="16">
    <source>
        <dbReference type="SAM" id="SignalP"/>
    </source>
</evidence>
<feature type="domain" description="TonB-dependent receptor plug" evidence="18">
    <location>
        <begin position="151"/>
        <end position="239"/>
    </location>
</feature>
<dbReference type="Gene3D" id="2.170.130.10">
    <property type="entry name" value="TonB-dependent receptor, plug domain"/>
    <property type="match status" value="1"/>
</dbReference>
<evidence type="ECO:0000256" key="9">
    <source>
        <dbReference type="ARBA" id="ARBA00023065"/>
    </source>
</evidence>
<dbReference type="STRING" id="407022.SAMN05661044_01033"/>
<dbReference type="PROSITE" id="PS52016">
    <property type="entry name" value="TONB_DEPENDENT_REC_3"/>
    <property type="match status" value="1"/>
</dbReference>
<keyword evidence="10 15" id="KW-0798">TonB box</keyword>
<feature type="chain" id="PRO_5011497096" evidence="16">
    <location>
        <begin position="38"/>
        <end position="790"/>
    </location>
</feature>
<sequence length="790" mass="86989">MCSIFTRSRSGNRRHVPNVLMACLFIALVLLSQAAQAQTSLRGSVKTADGKPVPSVTISIPSIQRSGLTDEVGEYRINRLPAGTYSVIARSIGLQSQEKQVTLGTEDIAKLDFVLTETSAQLEAVNINSLGTNKFAVKKSDYIARMPLDNLENPQVYTAVGKELIAEQQIVDFKEILRNVPGVAPNNNPAGGTGANIRGFGATTTVRNGLAVQSYQSDPINLERVEVIKGPSGTLFGSSIVSFGGLMNQVTKKPMDTFLGEVSFTLGSYELSRLTADINTPLNEDKTALLRINAAAHKENSFQNFGHKKMYTFAPSFSYKVSDRLTFLLEAELNKTNRSTVAYYQNLNNTSYKNFRDIPIGFDISLGGADIDAQLTANNFYGEAKYEISDKWTSTTSIAYGENQIDHSNQIYPQWTEDNKFNRTISNYGPRIFTSLNGQQNFNGDFKIGGLRNRLLVGVSFYTFRSFLRFTSVGTYDQIDLSASPIIPGINLEAVNAIVATKPQSNTENKQGSYSAYASDVLNITDRLMAMLSLRVDRFENAAPIANGVKAATGAYNQTAFSPKLGLTYQLVKDQLSVFGNYMNGFQNVGPVTQPTGTVDIFKPRQANQWEGGVKLEVLNKKLNATLSYYDIKISNDTRNVEGVMIQDATSKSKGFEAELIANPVDGLNIIAGYASNSYRILNASANIGNYQAQVPTDFINFWASYKFTGNVLKNIGLGFGGNYVSSCFFDAENTIVIPAYTVLNASVFYDQPKWRLSLKANNLSNERYWTNYGIPETLRQYLGTISFKF</sequence>
<keyword evidence="8" id="KW-0408">Iron</keyword>
<dbReference type="SUPFAM" id="SSF49464">
    <property type="entry name" value="Carboxypeptidase regulatory domain-like"/>
    <property type="match status" value="1"/>
</dbReference>
<proteinExistence type="inferred from homology"/>
<dbReference type="OrthoDB" id="9775095at2"/>
<dbReference type="InterPro" id="IPR037066">
    <property type="entry name" value="Plug_dom_sf"/>
</dbReference>
<evidence type="ECO:0000313" key="20">
    <source>
        <dbReference type="Proteomes" id="UP000199421"/>
    </source>
</evidence>
<evidence type="ECO:0000256" key="8">
    <source>
        <dbReference type="ARBA" id="ARBA00023004"/>
    </source>
</evidence>
<dbReference type="InterPro" id="IPR036942">
    <property type="entry name" value="Beta-barrel_TonB_sf"/>
</dbReference>
<comment type="similarity">
    <text evidence="2 14 15">Belongs to the TonB-dependent receptor family.</text>
</comment>
<dbReference type="GO" id="GO:0038023">
    <property type="term" value="F:signaling receptor activity"/>
    <property type="evidence" value="ECO:0007669"/>
    <property type="project" value="InterPro"/>
</dbReference>
<accession>A0A1H7JJC4</accession>
<evidence type="ECO:0000256" key="12">
    <source>
        <dbReference type="ARBA" id="ARBA00023170"/>
    </source>
</evidence>
<dbReference type="PANTHER" id="PTHR32552">
    <property type="entry name" value="FERRICHROME IRON RECEPTOR-RELATED"/>
    <property type="match status" value="1"/>
</dbReference>
<organism evidence="19 20">
    <name type="scientific">Olivibacter domesticus</name>
    <name type="common">Pseudosphingobacterium domesticum</name>
    <dbReference type="NCBI Taxonomy" id="407022"/>
    <lineage>
        <taxon>Bacteria</taxon>
        <taxon>Pseudomonadati</taxon>
        <taxon>Bacteroidota</taxon>
        <taxon>Sphingobacteriia</taxon>
        <taxon>Sphingobacteriales</taxon>
        <taxon>Sphingobacteriaceae</taxon>
        <taxon>Olivibacter</taxon>
    </lineage>
</organism>
<evidence type="ECO:0000256" key="2">
    <source>
        <dbReference type="ARBA" id="ARBA00009810"/>
    </source>
</evidence>
<keyword evidence="6 14" id="KW-0812">Transmembrane</keyword>
<dbReference type="NCBIfam" id="TIGR01783">
    <property type="entry name" value="TonB-siderophor"/>
    <property type="match status" value="1"/>
</dbReference>
<name>A0A1H7JJC4_OLID1</name>
<dbReference type="PANTHER" id="PTHR32552:SF68">
    <property type="entry name" value="FERRICHROME OUTER MEMBRANE TRANSPORTER_PHAGE RECEPTOR"/>
    <property type="match status" value="1"/>
</dbReference>
<dbReference type="InterPro" id="IPR012910">
    <property type="entry name" value="Plug_dom"/>
</dbReference>
<dbReference type="SUPFAM" id="SSF56935">
    <property type="entry name" value="Porins"/>
    <property type="match status" value="1"/>
</dbReference>
<dbReference type="InterPro" id="IPR008969">
    <property type="entry name" value="CarboxyPept-like_regulatory"/>
</dbReference>
<evidence type="ECO:0000256" key="15">
    <source>
        <dbReference type="RuleBase" id="RU003357"/>
    </source>
</evidence>
<dbReference type="InterPro" id="IPR000531">
    <property type="entry name" value="Beta-barrel_TonB"/>
</dbReference>
<evidence type="ECO:0000256" key="5">
    <source>
        <dbReference type="ARBA" id="ARBA00022496"/>
    </source>
</evidence>
<dbReference type="Gene3D" id="2.40.170.20">
    <property type="entry name" value="TonB-dependent receptor, beta-barrel domain"/>
    <property type="match status" value="1"/>
</dbReference>
<evidence type="ECO:0000259" key="18">
    <source>
        <dbReference type="Pfam" id="PF07715"/>
    </source>
</evidence>
<evidence type="ECO:0000256" key="7">
    <source>
        <dbReference type="ARBA" id="ARBA00022729"/>
    </source>
</evidence>
<keyword evidence="13 14" id="KW-0998">Cell outer membrane</keyword>
<dbReference type="Pfam" id="PF13620">
    <property type="entry name" value="CarboxypepD_reg"/>
    <property type="match status" value="1"/>
</dbReference>
<dbReference type="GO" id="GO:0009279">
    <property type="term" value="C:cell outer membrane"/>
    <property type="evidence" value="ECO:0007669"/>
    <property type="project" value="UniProtKB-SubCell"/>
</dbReference>
<protein>
    <submittedName>
        <fullName evidence="19">Iron complex outermembrane recepter protein</fullName>
    </submittedName>
</protein>
<dbReference type="EMBL" id="FOAF01000001">
    <property type="protein sequence ID" value="SEK74544.1"/>
    <property type="molecule type" value="Genomic_DNA"/>
</dbReference>
<keyword evidence="20" id="KW-1185">Reference proteome</keyword>
<evidence type="ECO:0000256" key="1">
    <source>
        <dbReference type="ARBA" id="ARBA00004571"/>
    </source>
</evidence>
<dbReference type="AlphaFoldDB" id="A0A1H7JJC4"/>
<keyword evidence="12" id="KW-0675">Receptor</keyword>
<comment type="subcellular location">
    <subcellularLocation>
        <location evidence="1 14">Cell outer membrane</location>
        <topology evidence="1 14">Multi-pass membrane protein</topology>
    </subcellularLocation>
</comment>
<keyword evidence="11 14" id="KW-0472">Membrane</keyword>
<keyword evidence="5" id="KW-0410">Iron transport</keyword>
<evidence type="ECO:0000256" key="6">
    <source>
        <dbReference type="ARBA" id="ARBA00022692"/>
    </source>
</evidence>
<evidence type="ECO:0000256" key="10">
    <source>
        <dbReference type="ARBA" id="ARBA00023077"/>
    </source>
</evidence>
<keyword evidence="7 16" id="KW-0732">Signal</keyword>
<gene>
    <name evidence="19" type="ORF">SAMN05661044_01033</name>
</gene>
<evidence type="ECO:0000259" key="17">
    <source>
        <dbReference type="Pfam" id="PF00593"/>
    </source>
</evidence>
<dbReference type="Proteomes" id="UP000199421">
    <property type="component" value="Unassembled WGS sequence"/>
</dbReference>
<dbReference type="RefSeq" id="WP_093319443.1">
    <property type="nucleotide sequence ID" value="NZ_FOAF01000001.1"/>
</dbReference>
<evidence type="ECO:0000256" key="3">
    <source>
        <dbReference type="ARBA" id="ARBA00022448"/>
    </source>
</evidence>
<dbReference type="Pfam" id="PF00593">
    <property type="entry name" value="TonB_dep_Rec_b-barrel"/>
    <property type="match status" value="1"/>
</dbReference>
<keyword evidence="9" id="KW-0406">Ion transport</keyword>
<evidence type="ECO:0000256" key="14">
    <source>
        <dbReference type="PROSITE-ProRule" id="PRU01360"/>
    </source>
</evidence>
<evidence type="ECO:0000256" key="11">
    <source>
        <dbReference type="ARBA" id="ARBA00023136"/>
    </source>
</evidence>
<dbReference type="CDD" id="cd01347">
    <property type="entry name" value="ligand_gated_channel"/>
    <property type="match status" value="1"/>
</dbReference>
<reference evidence="20" key="1">
    <citation type="submission" date="2016-10" db="EMBL/GenBank/DDBJ databases">
        <authorList>
            <person name="Varghese N."/>
            <person name="Submissions S."/>
        </authorList>
    </citation>
    <scope>NUCLEOTIDE SEQUENCE [LARGE SCALE GENOMIC DNA]</scope>
    <source>
        <strain evidence="20">DSM 18733</strain>
    </source>
</reference>